<keyword evidence="3 6" id="KW-0812">Transmembrane</keyword>
<evidence type="ECO:0000313" key="10">
    <source>
        <dbReference type="Proteomes" id="UP000520513"/>
    </source>
</evidence>
<evidence type="ECO:0000256" key="1">
    <source>
        <dbReference type="ARBA" id="ARBA00004651"/>
    </source>
</evidence>
<dbReference type="EMBL" id="JAAXCY010000004">
    <property type="protein sequence ID" value="MBC2406884.1"/>
    <property type="molecule type" value="Genomic_DNA"/>
</dbReference>
<proteinExistence type="predicted"/>
<evidence type="ECO:0000256" key="4">
    <source>
        <dbReference type="ARBA" id="ARBA00022989"/>
    </source>
</evidence>
<evidence type="ECO:0000313" key="9">
    <source>
        <dbReference type="EMBL" id="MBC2406884.1"/>
    </source>
</evidence>
<gene>
    <name evidence="8" type="ORF">HF257_09570</name>
    <name evidence="9" type="ORF">HF257_12795</name>
</gene>
<organism evidence="8 10">
    <name type="scientific">Pseudomonas cremoris</name>
    <dbReference type="NCBI Taxonomy" id="2724178"/>
    <lineage>
        <taxon>Bacteria</taxon>
        <taxon>Pseudomonadati</taxon>
        <taxon>Pseudomonadota</taxon>
        <taxon>Gammaproteobacteria</taxon>
        <taxon>Pseudomonadales</taxon>
        <taxon>Pseudomonadaceae</taxon>
        <taxon>Pseudomonas</taxon>
    </lineage>
</organism>
<evidence type="ECO:0000256" key="5">
    <source>
        <dbReference type="ARBA" id="ARBA00023136"/>
    </source>
</evidence>
<accession>A0A7X1AMP5</accession>
<evidence type="ECO:0000259" key="7">
    <source>
        <dbReference type="Pfam" id="PF02706"/>
    </source>
</evidence>
<dbReference type="InterPro" id="IPR003856">
    <property type="entry name" value="LPS_length_determ_N"/>
</dbReference>
<dbReference type="Proteomes" id="UP000520513">
    <property type="component" value="Unassembled WGS sequence"/>
</dbReference>
<comment type="caution">
    <text evidence="8">The sequence shown here is derived from an EMBL/GenBank/DDBJ whole genome shotgun (WGS) entry which is preliminary data.</text>
</comment>
<dbReference type="EMBL" id="JAAXCY010000003">
    <property type="protein sequence ID" value="MBC2406248.1"/>
    <property type="molecule type" value="Genomic_DNA"/>
</dbReference>
<dbReference type="Pfam" id="PF02706">
    <property type="entry name" value="Wzz"/>
    <property type="match status" value="1"/>
</dbReference>
<feature type="transmembrane region" description="Helical" evidence="6">
    <location>
        <begin position="188"/>
        <end position="210"/>
    </location>
</feature>
<reference evidence="8 10" key="1">
    <citation type="submission" date="2020-04" db="EMBL/GenBank/DDBJ databases">
        <title>Pseudomonas crami sp. nov., a novel proteolytic bacterial species isolated from cream.</title>
        <authorList>
            <person name="Hofmann K."/>
            <person name="Woller A."/>
            <person name="Huptas C."/>
            <person name="Wenning M."/>
            <person name="Scherer S."/>
            <person name="Doll E.V."/>
        </authorList>
    </citation>
    <scope>NUCLEOTIDE SEQUENCE [LARGE SCALE GENOMIC DNA]</scope>
    <source>
        <strain evidence="8 10">WS 5106</strain>
    </source>
</reference>
<keyword evidence="4 6" id="KW-1133">Transmembrane helix</keyword>
<evidence type="ECO:0000256" key="3">
    <source>
        <dbReference type="ARBA" id="ARBA00022692"/>
    </source>
</evidence>
<name>A0A7X1AMP5_9PSED</name>
<evidence type="ECO:0000313" key="8">
    <source>
        <dbReference type="EMBL" id="MBC2406248.1"/>
    </source>
</evidence>
<comment type="subcellular location">
    <subcellularLocation>
        <location evidence="1">Cell membrane</location>
        <topology evidence="1">Multi-pass membrane protein</topology>
    </subcellularLocation>
</comment>
<dbReference type="AlphaFoldDB" id="A0A7X1AMP5"/>
<protein>
    <recommendedName>
        <fullName evidence="7">Polysaccharide chain length determinant N-terminal domain-containing protein</fullName>
    </recommendedName>
</protein>
<sequence length="219" mass="23443">MSISTNSNNRPSDEIDLVPLIQALWTNKIIILATTVAGAVISLSLYMTSAEEWTASTYITKSSLYNLYNEVNKKELAAGTSPPQVELQLYSSIQNDLFYTSMGVMASQSISLKESGPKTGRNEAVLYVASATAPSAEQAKSQLKTAMDTANNEAIALNLPALAPENSLRAFNTLDEVKIGNSKNSKKSAALGAFLGLVLGCIFVVGRVLLRQYKSSNPA</sequence>
<dbReference type="GO" id="GO:0005886">
    <property type="term" value="C:plasma membrane"/>
    <property type="evidence" value="ECO:0007669"/>
    <property type="project" value="UniProtKB-SubCell"/>
</dbReference>
<keyword evidence="5 6" id="KW-0472">Membrane</keyword>
<dbReference type="RefSeq" id="WP_185712084.1">
    <property type="nucleotide sequence ID" value="NZ_JAAXCY010000003.1"/>
</dbReference>
<feature type="domain" description="Polysaccharide chain length determinant N-terminal" evidence="7">
    <location>
        <begin position="13"/>
        <end position="92"/>
    </location>
</feature>
<keyword evidence="2" id="KW-1003">Cell membrane</keyword>
<evidence type="ECO:0000256" key="6">
    <source>
        <dbReference type="SAM" id="Phobius"/>
    </source>
</evidence>
<evidence type="ECO:0000256" key="2">
    <source>
        <dbReference type="ARBA" id="ARBA00022475"/>
    </source>
</evidence>